<organism evidence="4 5">
    <name type="scientific">Aliibacillus thermotolerans</name>
    <dbReference type="NCBI Taxonomy" id="1834418"/>
    <lineage>
        <taxon>Bacteria</taxon>
        <taxon>Bacillati</taxon>
        <taxon>Bacillota</taxon>
        <taxon>Bacilli</taxon>
        <taxon>Bacillales</taxon>
        <taxon>Bacillaceae</taxon>
        <taxon>Aliibacillus</taxon>
    </lineage>
</organism>
<dbReference type="PRINTS" id="PR00081">
    <property type="entry name" value="GDHRDH"/>
</dbReference>
<evidence type="ECO:0000313" key="4">
    <source>
        <dbReference type="EMBL" id="MFC5629141.1"/>
    </source>
</evidence>
<dbReference type="EC" id="1.1.1.-" evidence="4"/>
<gene>
    <name evidence="4" type="ORF">ACFPTR_09725</name>
</gene>
<comment type="caution">
    <text evidence="4">The sequence shown here is derived from an EMBL/GenBank/DDBJ whole genome shotgun (WGS) entry which is preliminary data.</text>
</comment>
<name>A0ABW0U904_9BACI</name>
<dbReference type="GO" id="GO:0016491">
    <property type="term" value="F:oxidoreductase activity"/>
    <property type="evidence" value="ECO:0007669"/>
    <property type="project" value="UniProtKB-KW"/>
</dbReference>
<accession>A0ABW0U904</accession>
<dbReference type="InterPro" id="IPR002347">
    <property type="entry name" value="SDR_fam"/>
</dbReference>
<dbReference type="SUPFAM" id="SSF51735">
    <property type="entry name" value="NAD(P)-binding Rossmann-fold domains"/>
    <property type="match status" value="1"/>
</dbReference>
<dbReference type="SMART" id="SM00822">
    <property type="entry name" value="PKS_KR"/>
    <property type="match status" value="1"/>
</dbReference>
<dbReference type="PRINTS" id="PR00080">
    <property type="entry name" value="SDRFAMILY"/>
</dbReference>
<evidence type="ECO:0000256" key="2">
    <source>
        <dbReference type="RuleBase" id="RU000363"/>
    </source>
</evidence>
<evidence type="ECO:0000256" key="1">
    <source>
        <dbReference type="ARBA" id="ARBA00006484"/>
    </source>
</evidence>
<dbReference type="CDD" id="cd05233">
    <property type="entry name" value="SDR_c"/>
    <property type="match status" value="1"/>
</dbReference>
<dbReference type="PANTHER" id="PTHR42879:SF2">
    <property type="entry name" value="3-OXOACYL-[ACYL-CARRIER-PROTEIN] REDUCTASE FABG"/>
    <property type="match status" value="1"/>
</dbReference>
<protein>
    <submittedName>
        <fullName evidence="4">SDR family NAD(P)-dependent oxidoreductase</fullName>
        <ecNumber evidence="4">1.1.1.-</ecNumber>
    </submittedName>
</protein>
<proteinExistence type="inferred from homology"/>
<sequence length="264" mass="28403">MIFSPTALAEKHVLITGATGDIGREIAKVVAQMGAKISLTGRNEEKLKQLKLELENLVPKENIFIQFGDLNDAVDRKKIVEASELAHGTFNGLVNCAGVAKRSMVKDLSEELLHDVMTLNFTSTVLFTQLVYQKMIPNKQGSIVNIASLSGLRGTIGNAPYSASKFALIGFTQSLALEAIQHHIHVNAICPGFVEGQMAKEIIARKAKENNISYEKQMKITSESIPSGTLTQPEEIANITGFLLTGIASNVVGESIKISGGAVL</sequence>
<dbReference type="Proteomes" id="UP001596143">
    <property type="component" value="Unassembled WGS sequence"/>
</dbReference>
<dbReference type="Gene3D" id="3.40.50.720">
    <property type="entry name" value="NAD(P)-binding Rossmann-like Domain"/>
    <property type="match status" value="1"/>
</dbReference>
<dbReference type="RefSeq" id="WP_270896954.1">
    <property type="nucleotide sequence ID" value="NZ_JBHSPF010000050.1"/>
</dbReference>
<keyword evidence="4" id="KW-0560">Oxidoreductase</keyword>
<evidence type="ECO:0000313" key="5">
    <source>
        <dbReference type="Proteomes" id="UP001596143"/>
    </source>
</evidence>
<dbReference type="Pfam" id="PF00106">
    <property type="entry name" value="adh_short"/>
    <property type="match status" value="1"/>
</dbReference>
<dbReference type="PROSITE" id="PS00061">
    <property type="entry name" value="ADH_SHORT"/>
    <property type="match status" value="1"/>
</dbReference>
<dbReference type="InterPro" id="IPR036291">
    <property type="entry name" value="NAD(P)-bd_dom_sf"/>
</dbReference>
<comment type="similarity">
    <text evidence="1 2">Belongs to the short-chain dehydrogenases/reductases (SDR) family.</text>
</comment>
<keyword evidence="5" id="KW-1185">Reference proteome</keyword>
<dbReference type="PANTHER" id="PTHR42879">
    <property type="entry name" value="3-OXOACYL-(ACYL-CARRIER-PROTEIN) REDUCTASE"/>
    <property type="match status" value="1"/>
</dbReference>
<feature type="domain" description="Ketoreductase" evidence="3">
    <location>
        <begin position="11"/>
        <end position="183"/>
    </location>
</feature>
<dbReference type="InterPro" id="IPR057326">
    <property type="entry name" value="KR_dom"/>
</dbReference>
<dbReference type="InterPro" id="IPR020904">
    <property type="entry name" value="Sc_DH/Rdtase_CS"/>
</dbReference>
<dbReference type="InterPro" id="IPR050259">
    <property type="entry name" value="SDR"/>
</dbReference>
<evidence type="ECO:0000259" key="3">
    <source>
        <dbReference type="SMART" id="SM00822"/>
    </source>
</evidence>
<reference evidence="5" key="1">
    <citation type="journal article" date="2019" name="Int. J. Syst. Evol. Microbiol.">
        <title>The Global Catalogue of Microorganisms (GCM) 10K type strain sequencing project: providing services to taxonomists for standard genome sequencing and annotation.</title>
        <authorList>
            <consortium name="The Broad Institute Genomics Platform"/>
            <consortium name="The Broad Institute Genome Sequencing Center for Infectious Disease"/>
            <person name="Wu L."/>
            <person name="Ma J."/>
        </authorList>
    </citation>
    <scope>NUCLEOTIDE SEQUENCE [LARGE SCALE GENOMIC DNA]</scope>
    <source>
        <strain evidence="5">CGMCC 1.15790</strain>
    </source>
</reference>
<dbReference type="EMBL" id="JBHSPF010000050">
    <property type="protein sequence ID" value="MFC5629141.1"/>
    <property type="molecule type" value="Genomic_DNA"/>
</dbReference>